<protein>
    <submittedName>
        <fullName evidence="1">Uncharacterized protein</fullName>
    </submittedName>
</protein>
<proteinExistence type="predicted"/>
<name>A0ABT7N743_9BURK</name>
<dbReference type="RefSeq" id="WP_286658847.1">
    <property type="nucleotide sequence ID" value="NZ_JASZYV010000001.1"/>
</dbReference>
<evidence type="ECO:0000313" key="1">
    <source>
        <dbReference type="EMBL" id="MDM0043766.1"/>
    </source>
</evidence>
<gene>
    <name evidence="1" type="ORF">QTH91_04660</name>
</gene>
<accession>A0ABT7N743</accession>
<sequence length="42" mass="4595">MVLDKQEDLALRAALRLLALAQQRVGALFEGYSNLHKKSVAG</sequence>
<keyword evidence="2" id="KW-1185">Reference proteome</keyword>
<organism evidence="1 2">
    <name type="scientific">Variovorax dokdonensis</name>
    <dbReference type="NCBI Taxonomy" id="344883"/>
    <lineage>
        <taxon>Bacteria</taxon>
        <taxon>Pseudomonadati</taxon>
        <taxon>Pseudomonadota</taxon>
        <taxon>Betaproteobacteria</taxon>
        <taxon>Burkholderiales</taxon>
        <taxon>Comamonadaceae</taxon>
        <taxon>Variovorax</taxon>
    </lineage>
</organism>
<comment type="caution">
    <text evidence="1">The sequence shown here is derived from an EMBL/GenBank/DDBJ whole genome shotgun (WGS) entry which is preliminary data.</text>
</comment>
<reference evidence="1" key="1">
    <citation type="submission" date="2023-06" db="EMBL/GenBank/DDBJ databases">
        <authorList>
            <person name="Jiang Y."/>
            <person name="Liu Q."/>
        </authorList>
    </citation>
    <scope>NUCLEOTIDE SEQUENCE</scope>
    <source>
        <strain evidence="1">CGMCC 1.12089</strain>
    </source>
</reference>
<evidence type="ECO:0000313" key="2">
    <source>
        <dbReference type="Proteomes" id="UP001174908"/>
    </source>
</evidence>
<dbReference type="EMBL" id="JASZYV010000001">
    <property type="protein sequence ID" value="MDM0043766.1"/>
    <property type="molecule type" value="Genomic_DNA"/>
</dbReference>
<dbReference type="Proteomes" id="UP001174908">
    <property type="component" value="Unassembled WGS sequence"/>
</dbReference>